<reference evidence="8 9" key="1">
    <citation type="submission" date="2023-08" db="EMBL/GenBank/DDBJ databases">
        <title>A Necator americanus chromosomal reference genome.</title>
        <authorList>
            <person name="Ilik V."/>
            <person name="Petrzelkova K.J."/>
            <person name="Pardy F."/>
            <person name="Fuh T."/>
            <person name="Niatou-Singa F.S."/>
            <person name="Gouil Q."/>
            <person name="Baker L."/>
            <person name="Ritchie M.E."/>
            <person name="Jex A.R."/>
            <person name="Gazzola D."/>
            <person name="Li H."/>
            <person name="Toshio Fujiwara R."/>
            <person name="Zhan B."/>
            <person name="Aroian R.V."/>
            <person name="Pafco B."/>
            <person name="Schwarz E.M."/>
        </authorList>
    </citation>
    <scope>NUCLEOTIDE SEQUENCE [LARGE SCALE GENOMIC DNA]</scope>
    <source>
        <strain evidence="8 9">Aroian</strain>
        <tissue evidence="8">Whole animal</tissue>
    </source>
</reference>
<evidence type="ECO:0000259" key="6">
    <source>
        <dbReference type="PROSITE" id="PS50262"/>
    </source>
</evidence>
<dbReference type="CDD" id="cd01650">
    <property type="entry name" value="RT_nLTR_like"/>
    <property type="match status" value="1"/>
</dbReference>
<dbReference type="InterPro" id="IPR000276">
    <property type="entry name" value="GPCR_Rhodpsn"/>
</dbReference>
<dbReference type="PROSITE" id="PS50262">
    <property type="entry name" value="G_PROTEIN_RECEP_F1_2"/>
    <property type="match status" value="1"/>
</dbReference>
<feature type="transmembrane region" description="Helical" evidence="5">
    <location>
        <begin position="996"/>
        <end position="1019"/>
    </location>
</feature>
<dbReference type="CDD" id="cd00637">
    <property type="entry name" value="7tm_classA_rhodopsin-like"/>
    <property type="match status" value="1"/>
</dbReference>
<evidence type="ECO:0000256" key="5">
    <source>
        <dbReference type="SAM" id="Phobius"/>
    </source>
</evidence>
<evidence type="ECO:0000256" key="3">
    <source>
        <dbReference type="ARBA" id="ARBA00022989"/>
    </source>
</evidence>
<keyword evidence="2 5" id="KW-0812">Transmembrane</keyword>
<dbReference type="EMBL" id="JAVFWL010000003">
    <property type="protein sequence ID" value="KAK6742826.1"/>
    <property type="molecule type" value="Genomic_DNA"/>
</dbReference>
<evidence type="ECO:0000313" key="8">
    <source>
        <dbReference type="EMBL" id="KAK6742826.1"/>
    </source>
</evidence>
<dbReference type="InterPro" id="IPR017452">
    <property type="entry name" value="GPCR_Rhodpsn_7TM"/>
</dbReference>
<dbReference type="SUPFAM" id="SSF56672">
    <property type="entry name" value="DNA/RNA polymerases"/>
    <property type="match status" value="1"/>
</dbReference>
<dbReference type="InterPro" id="IPR043128">
    <property type="entry name" value="Rev_trsase/Diguanyl_cyclase"/>
</dbReference>
<evidence type="ECO:0000256" key="4">
    <source>
        <dbReference type="ARBA" id="ARBA00023136"/>
    </source>
</evidence>
<dbReference type="Pfam" id="PF00078">
    <property type="entry name" value="RVT_1"/>
    <property type="match status" value="1"/>
</dbReference>
<feature type="transmembrane region" description="Helical" evidence="5">
    <location>
        <begin position="951"/>
        <end position="984"/>
    </location>
</feature>
<organism evidence="8 9">
    <name type="scientific">Necator americanus</name>
    <name type="common">Human hookworm</name>
    <dbReference type="NCBI Taxonomy" id="51031"/>
    <lineage>
        <taxon>Eukaryota</taxon>
        <taxon>Metazoa</taxon>
        <taxon>Ecdysozoa</taxon>
        <taxon>Nematoda</taxon>
        <taxon>Chromadorea</taxon>
        <taxon>Rhabditida</taxon>
        <taxon>Rhabditina</taxon>
        <taxon>Rhabditomorpha</taxon>
        <taxon>Strongyloidea</taxon>
        <taxon>Ancylostomatidae</taxon>
        <taxon>Bunostominae</taxon>
        <taxon>Necator</taxon>
    </lineage>
</organism>
<evidence type="ECO:0000313" key="9">
    <source>
        <dbReference type="Proteomes" id="UP001303046"/>
    </source>
</evidence>
<comment type="caution">
    <text evidence="8">The sequence shown here is derived from an EMBL/GenBank/DDBJ whole genome shotgun (WGS) entry which is preliminary data.</text>
</comment>
<feature type="transmembrane region" description="Helical" evidence="5">
    <location>
        <begin position="1103"/>
        <end position="1124"/>
    </location>
</feature>
<evidence type="ECO:0008006" key="10">
    <source>
        <dbReference type="Google" id="ProtNLM"/>
    </source>
</evidence>
<dbReference type="InterPro" id="IPR043502">
    <property type="entry name" value="DNA/RNA_pol_sf"/>
</dbReference>
<dbReference type="InterPro" id="IPR036691">
    <property type="entry name" value="Endo/exonu/phosph_ase_sf"/>
</dbReference>
<dbReference type="PROSITE" id="PS50878">
    <property type="entry name" value="RT_POL"/>
    <property type="match status" value="1"/>
</dbReference>
<sequence>MIMTKEGGDDSFSFQKFVFIVSRKQYVQSLESEEVLLIGGDFNGHVDSRKDGFESCHGGCGYGARNDDGLRNLEYAVASDLIIANTQYRKRKSHLITYTSGGRETQIDFWMLRRRDRRLLQDSKVIPTDHVAAQHHLLVMDLKISRPRKRYPRTETQRIKWWNLKDRKEVFFASMAPSTLPHPTRSVAEMWLSTSSVIRLTAENTLGKTTLRKPKVQKATWFWNEEVQAAIREKKSKYKLWWRTRQPEDRGAYLAAKRKAKKAVSKAKSDRYKAVYDMLDIREGERAVYRLVRERHRSTLDMEHTKIVKGADGAVLRRSGQILERWREYYNHLCNEEFCRPPIPTVPSVEGPVLPLTAVEVSAALAKMKSNKATGPDDIPVDIWKLLGDRGSMWLATLFNKIVAEGRTPDVWQTSVTVPVWKGKRDIADCTSYRPIRLLCHTMKVFERALEARLRKIVSVSLNQCGFVKDCSTTDAIHAVRILLEKHREKNRSVHLAFLDLEKAFDRVPHELLWMSMRSHRVPEEYVRWTKLLYAKPTSVVRCAVGTSRPFPVRVGVHQGSSLSPLLFILCMDTITKEIQKQHPWTLLFADDVMLASESRDDLQKQVQSWKDQLQQYGLRLNTSKTEYMECGPRVEDGSIRVDGTELNKVNCFKYLGSKVTSTGDIDQEGVLCDKKVPVRLKSKIYRTVVRPVALYGCECWPTMKALERVLHAMEMRMLRWTIGVTLKEKVSNDTVRSIFGVVPITEKMKEARLRWFGHVLRREEDSVAKTALKLDVSGMHVCVRLMQWIEPNGRQEAEKRTLQQRGTNARKKKKNLLHLLHLDSAYVNRTVPPVFHDCPYEFIPGRDEKYALCNITNGDSPCFLLKELHRAKEFRIYGFAVVPIILSILAMILNVTYLAIQLKIYLKEEESARKRYLFLISRTLSTIMALLLLYVVIICWKASGFSYASVMIFLLLGGLNFLSITGTYIALSILLYTAIVHPFYYHSELTIKHCYVLIALISLFSTIASTCVGLWGATLFYPDSAPVSCTFRGCQKPLAILIVIGLSMSYGSVLGIYAALIIRLQIRLRRSRISLDRTTKSDHNDERQLTHMRAMNRLGMNMVTFAVGSVPILIVCIVAMVNLRSLSSLAARGNNSYDISSMLHVDTSMFLLRIITKFSDKKLSL</sequence>
<gene>
    <name evidence="8" type="primary">Necator_chrIII.g10987</name>
    <name evidence="8" type="ORF">RB195_010222</name>
</gene>
<dbReference type="SUPFAM" id="SSF81321">
    <property type="entry name" value="Family A G protein-coupled receptor-like"/>
    <property type="match status" value="1"/>
</dbReference>
<feature type="transmembrane region" description="Helical" evidence="5">
    <location>
        <begin position="1039"/>
        <end position="1063"/>
    </location>
</feature>
<comment type="subcellular location">
    <subcellularLocation>
        <location evidence="1">Membrane</location>
    </subcellularLocation>
</comment>
<feature type="domain" description="Reverse transcriptase" evidence="7">
    <location>
        <begin position="401"/>
        <end position="660"/>
    </location>
</feature>
<dbReference type="Gene3D" id="1.20.1070.10">
    <property type="entry name" value="Rhodopsin 7-helix transmembrane proteins"/>
    <property type="match status" value="1"/>
</dbReference>
<dbReference type="InterPro" id="IPR000477">
    <property type="entry name" value="RT_dom"/>
</dbReference>
<dbReference type="Pfam" id="PF00001">
    <property type="entry name" value="7tm_1"/>
    <property type="match status" value="1"/>
</dbReference>
<evidence type="ECO:0000256" key="2">
    <source>
        <dbReference type="ARBA" id="ARBA00022692"/>
    </source>
</evidence>
<accession>A0ABR1D0B1</accession>
<keyword evidence="3 5" id="KW-1133">Transmembrane helix</keyword>
<proteinExistence type="predicted"/>
<keyword evidence="9" id="KW-1185">Reference proteome</keyword>
<dbReference type="Gene3D" id="3.30.70.270">
    <property type="match status" value="1"/>
</dbReference>
<keyword evidence="4 5" id="KW-0472">Membrane</keyword>
<evidence type="ECO:0000256" key="1">
    <source>
        <dbReference type="ARBA" id="ARBA00004370"/>
    </source>
</evidence>
<dbReference type="Proteomes" id="UP001303046">
    <property type="component" value="Unassembled WGS sequence"/>
</dbReference>
<feature type="transmembrane region" description="Helical" evidence="5">
    <location>
        <begin position="917"/>
        <end position="939"/>
    </location>
</feature>
<dbReference type="PANTHER" id="PTHR47027:SF28">
    <property type="entry name" value="ENDONUCLEASE-REVERSE TRANSCRIPTASE"/>
    <property type="match status" value="1"/>
</dbReference>
<feature type="domain" description="G-protein coupled receptors family 1 profile" evidence="6">
    <location>
        <begin position="894"/>
        <end position="1156"/>
    </location>
</feature>
<feature type="transmembrane region" description="Helical" evidence="5">
    <location>
        <begin position="877"/>
        <end position="901"/>
    </location>
</feature>
<dbReference type="Gene3D" id="3.60.10.10">
    <property type="entry name" value="Endonuclease/exonuclease/phosphatase"/>
    <property type="match status" value="1"/>
</dbReference>
<evidence type="ECO:0000259" key="7">
    <source>
        <dbReference type="PROSITE" id="PS50878"/>
    </source>
</evidence>
<name>A0ABR1D0B1_NECAM</name>
<protein>
    <recommendedName>
        <fullName evidence="10">Reverse transcriptase</fullName>
    </recommendedName>
</protein>
<dbReference type="PANTHER" id="PTHR47027">
    <property type="entry name" value="REVERSE TRANSCRIPTASE DOMAIN-CONTAINING PROTEIN"/>
    <property type="match status" value="1"/>
</dbReference>